<dbReference type="AlphaFoldDB" id="A0A9N9CML9"/>
<evidence type="ECO:0000313" key="1">
    <source>
        <dbReference type="EMBL" id="CAG8605641.1"/>
    </source>
</evidence>
<sequence>MLMRQKEEFPSQTTLDLIVNYPLGKSILTEALNQHPLDHHVSTQPVPTSFQHSFRTSNRIAKKEFIAVALKIYDWKEEGLMLVRKYNGVKHLNEEALKQVFIDTLILILHTDIESEFQVYSQKSNFGGKSIDLVRTNTYRENDSDRI</sequence>
<dbReference type="Proteomes" id="UP000789342">
    <property type="component" value="Unassembled WGS sequence"/>
</dbReference>
<name>A0A9N9CML9_9GLOM</name>
<proteinExistence type="predicted"/>
<dbReference type="OrthoDB" id="5380555at2759"/>
<accession>A0A9N9CML9</accession>
<dbReference type="EMBL" id="CAJVPV010006463">
    <property type="protein sequence ID" value="CAG8605641.1"/>
    <property type="molecule type" value="Genomic_DNA"/>
</dbReference>
<protein>
    <submittedName>
        <fullName evidence="1">9918_t:CDS:1</fullName>
    </submittedName>
</protein>
<keyword evidence="2" id="KW-1185">Reference proteome</keyword>
<organism evidence="1 2">
    <name type="scientific">Acaulospora morrowiae</name>
    <dbReference type="NCBI Taxonomy" id="94023"/>
    <lineage>
        <taxon>Eukaryota</taxon>
        <taxon>Fungi</taxon>
        <taxon>Fungi incertae sedis</taxon>
        <taxon>Mucoromycota</taxon>
        <taxon>Glomeromycotina</taxon>
        <taxon>Glomeromycetes</taxon>
        <taxon>Diversisporales</taxon>
        <taxon>Acaulosporaceae</taxon>
        <taxon>Acaulospora</taxon>
    </lineage>
</organism>
<comment type="caution">
    <text evidence="1">The sequence shown here is derived from an EMBL/GenBank/DDBJ whole genome shotgun (WGS) entry which is preliminary data.</text>
</comment>
<evidence type="ECO:0000313" key="2">
    <source>
        <dbReference type="Proteomes" id="UP000789342"/>
    </source>
</evidence>
<gene>
    <name evidence="1" type="ORF">AMORRO_LOCUS7980</name>
</gene>
<reference evidence="1" key="1">
    <citation type="submission" date="2021-06" db="EMBL/GenBank/DDBJ databases">
        <authorList>
            <person name="Kallberg Y."/>
            <person name="Tangrot J."/>
            <person name="Rosling A."/>
        </authorList>
    </citation>
    <scope>NUCLEOTIDE SEQUENCE</scope>
    <source>
        <strain evidence="1">CL551</strain>
    </source>
</reference>